<dbReference type="Ensembl" id="ENSCINT00000008800.3">
    <property type="protein sequence ID" value="ENSCINP00000008800.3"/>
    <property type="gene ID" value="ENSCING00000004264.3"/>
</dbReference>
<dbReference type="PANTHER" id="PTHR24020:SF84">
    <property type="entry name" value="VWFA DOMAIN-CONTAINING PROTEIN"/>
    <property type="match status" value="1"/>
</dbReference>
<comment type="subcellular location">
    <subcellularLocation>
        <location evidence="1">Secreted</location>
        <location evidence="1">Extracellular space</location>
        <location evidence="1">Extracellular matrix</location>
    </subcellularLocation>
</comment>
<dbReference type="InParanoid" id="F6V6W5"/>
<dbReference type="Pfam" id="PF00041">
    <property type="entry name" value="fn3"/>
    <property type="match status" value="2"/>
</dbReference>
<dbReference type="InterPro" id="IPR050525">
    <property type="entry name" value="ECM_Assembly_Org"/>
</dbReference>
<dbReference type="Proteomes" id="UP000008144">
    <property type="component" value="Unassembled WGS sequence"/>
</dbReference>
<accession>F6V6W5</accession>
<dbReference type="HOGENOM" id="CLU_743854_0_0_1"/>
<feature type="domain" description="Fibronectin type-III" evidence="4">
    <location>
        <begin position="1"/>
        <end position="84"/>
    </location>
</feature>
<keyword evidence="2" id="KW-0272">Extracellular matrix</keyword>
<dbReference type="Gene3D" id="2.60.40.10">
    <property type="entry name" value="Immunoglobulins"/>
    <property type="match status" value="2"/>
</dbReference>
<proteinExistence type="predicted"/>
<evidence type="ECO:0000259" key="4">
    <source>
        <dbReference type="PROSITE" id="PS50853"/>
    </source>
</evidence>
<dbReference type="PANTHER" id="PTHR24020">
    <property type="entry name" value="COLLAGEN ALPHA"/>
    <property type="match status" value="1"/>
</dbReference>
<dbReference type="InterPro" id="IPR013783">
    <property type="entry name" value="Ig-like_fold"/>
</dbReference>
<keyword evidence="2" id="KW-0964">Secreted</keyword>
<dbReference type="SUPFAM" id="SSF53300">
    <property type="entry name" value="vWA-like"/>
    <property type="match status" value="1"/>
</dbReference>
<feature type="domain" description="VWFA" evidence="3">
    <location>
        <begin position="183"/>
        <end position="362"/>
    </location>
</feature>
<dbReference type="InterPro" id="IPR002035">
    <property type="entry name" value="VWF_A"/>
</dbReference>
<evidence type="ECO:0000256" key="2">
    <source>
        <dbReference type="ARBA" id="ARBA00022530"/>
    </source>
</evidence>
<dbReference type="InterPro" id="IPR036116">
    <property type="entry name" value="FN3_sf"/>
</dbReference>
<dbReference type="InterPro" id="IPR036465">
    <property type="entry name" value="vWFA_dom_sf"/>
</dbReference>
<reference evidence="5" key="3">
    <citation type="submission" date="2025-09" db="UniProtKB">
        <authorList>
            <consortium name="Ensembl"/>
        </authorList>
    </citation>
    <scope>IDENTIFICATION</scope>
</reference>
<dbReference type="Gene3D" id="3.40.50.410">
    <property type="entry name" value="von Willebrand factor, type A domain"/>
    <property type="match status" value="1"/>
</dbReference>
<keyword evidence="6" id="KW-1185">Reference proteome</keyword>
<evidence type="ECO:0000313" key="6">
    <source>
        <dbReference type="Proteomes" id="UP000008144"/>
    </source>
</evidence>
<dbReference type="CDD" id="cd00063">
    <property type="entry name" value="FN3"/>
    <property type="match status" value="2"/>
</dbReference>
<organism evidence="5 6">
    <name type="scientific">Ciona intestinalis</name>
    <name type="common">Transparent sea squirt</name>
    <name type="synonym">Ascidia intestinalis</name>
    <dbReference type="NCBI Taxonomy" id="7719"/>
    <lineage>
        <taxon>Eukaryota</taxon>
        <taxon>Metazoa</taxon>
        <taxon>Chordata</taxon>
        <taxon>Tunicata</taxon>
        <taxon>Ascidiacea</taxon>
        <taxon>Phlebobranchia</taxon>
        <taxon>Cionidae</taxon>
        <taxon>Ciona</taxon>
    </lineage>
</organism>
<protein>
    <submittedName>
        <fullName evidence="5">Uncharacterized protein</fullName>
    </submittedName>
</protein>
<reference evidence="5" key="2">
    <citation type="submission" date="2025-08" db="UniProtKB">
        <authorList>
            <consortium name="Ensembl"/>
        </authorList>
    </citation>
    <scope>IDENTIFICATION</scope>
</reference>
<name>F6V6W5_CIOIN</name>
<feature type="domain" description="Fibronectin type-III" evidence="4">
    <location>
        <begin position="86"/>
        <end position="181"/>
    </location>
</feature>
<dbReference type="SMART" id="SM00327">
    <property type="entry name" value="VWA"/>
    <property type="match status" value="1"/>
</dbReference>
<dbReference type="SUPFAM" id="SSF49265">
    <property type="entry name" value="Fibronectin type III"/>
    <property type="match status" value="1"/>
</dbReference>
<dbReference type="PROSITE" id="PS50853">
    <property type="entry name" value="FN3"/>
    <property type="match status" value="2"/>
</dbReference>
<dbReference type="PROSITE" id="PS50234">
    <property type="entry name" value="VWFA"/>
    <property type="match status" value="1"/>
</dbReference>
<dbReference type="AlphaFoldDB" id="F6V6W5"/>
<dbReference type="Pfam" id="PF00092">
    <property type="entry name" value="VWA"/>
    <property type="match status" value="1"/>
</dbReference>
<sequence>MLSASEIGSTSATLMWESNSERAGYIGDIFQGTTHIRSVHSTSQSTMRIQNLQPETEYMVWVSGVSEIGWTTVKTEVVFTTAGLSAPEDVFVVQNQNNSLTVQWASNSEGILHNLQLLNTTSQVVLRQVTTDAGTNQYTFYGLQKFHSYTVKIRAAVESSNGTMLSSPVEVSATVLCTLRPVDIIFLFDISSNGQNGKLEKAKELAVNVIRALSPPSQREQTTRVSAIKYTRWTRFVFPFDRYNNTEDAVTKLLELQSSNNPVLNTGHMLKVVHRELYGRTTRIGYRPRENALSVIVHFAGRRSMGPVTRPASWLKQSANGVIAIGVEGHSYPPELNEIATSEDSKLTSPSYNALPSLLTSVLRAICKFQTM</sequence>
<evidence type="ECO:0000256" key="1">
    <source>
        <dbReference type="ARBA" id="ARBA00004498"/>
    </source>
</evidence>
<dbReference type="GeneTree" id="ENSGT00530000067940"/>
<dbReference type="InterPro" id="IPR003961">
    <property type="entry name" value="FN3_dom"/>
</dbReference>
<evidence type="ECO:0000259" key="3">
    <source>
        <dbReference type="PROSITE" id="PS50234"/>
    </source>
</evidence>
<evidence type="ECO:0000313" key="5">
    <source>
        <dbReference type="Ensembl" id="ENSCINP00000008800.3"/>
    </source>
</evidence>
<reference evidence="6" key="1">
    <citation type="journal article" date="2002" name="Science">
        <title>The draft genome of Ciona intestinalis: insights into chordate and vertebrate origins.</title>
        <authorList>
            <person name="Dehal P."/>
            <person name="Satou Y."/>
            <person name="Campbell R.K."/>
            <person name="Chapman J."/>
            <person name="Degnan B."/>
            <person name="De Tomaso A."/>
            <person name="Davidson B."/>
            <person name="Di Gregorio A."/>
            <person name="Gelpke M."/>
            <person name="Goodstein D.M."/>
            <person name="Harafuji N."/>
            <person name="Hastings K.E."/>
            <person name="Ho I."/>
            <person name="Hotta K."/>
            <person name="Huang W."/>
            <person name="Kawashima T."/>
            <person name="Lemaire P."/>
            <person name="Martinez D."/>
            <person name="Meinertzhagen I.A."/>
            <person name="Necula S."/>
            <person name="Nonaka M."/>
            <person name="Putnam N."/>
            <person name="Rash S."/>
            <person name="Saiga H."/>
            <person name="Satake M."/>
            <person name="Terry A."/>
            <person name="Yamada L."/>
            <person name="Wang H.G."/>
            <person name="Awazu S."/>
            <person name="Azumi K."/>
            <person name="Boore J."/>
            <person name="Branno M."/>
            <person name="Chin-Bow S."/>
            <person name="DeSantis R."/>
            <person name="Doyle S."/>
            <person name="Francino P."/>
            <person name="Keys D.N."/>
            <person name="Haga S."/>
            <person name="Hayashi H."/>
            <person name="Hino K."/>
            <person name="Imai K.S."/>
            <person name="Inaba K."/>
            <person name="Kano S."/>
            <person name="Kobayashi K."/>
            <person name="Kobayashi M."/>
            <person name="Lee B.I."/>
            <person name="Makabe K.W."/>
            <person name="Manohar C."/>
            <person name="Matassi G."/>
            <person name="Medina M."/>
            <person name="Mochizuki Y."/>
            <person name="Mount S."/>
            <person name="Morishita T."/>
            <person name="Miura S."/>
            <person name="Nakayama A."/>
            <person name="Nishizaka S."/>
            <person name="Nomoto H."/>
            <person name="Ohta F."/>
            <person name="Oishi K."/>
            <person name="Rigoutsos I."/>
            <person name="Sano M."/>
            <person name="Sasaki A."/>
            <person name="Sasakura Y."/>
            <person name="Shoguchi E."/>
            <person name="Shin-i T."/>
            <person name="Spagnuolo A."/>
            <person name="Stainier D."/>
            <person name="Suzuki M.M."/>
            <person name="Tassy O."/>
            <person name="Takatori N."/>
            <person name="Tokuoka M."/>
            <person name="Yagi K."/>
            <person name="Yoshizaki F."/>
            <person name="Wada S."/>
            <person name="Zhang C."/>
            <person name="Hyatt P.D."/>
            <person name="Larimer F."/>
            <person name="Detter C."/>
            <person name="Doggett N."/>
            <person name="Glavina T."/>
            <person name="Hawkins T."/>
            <person name="Richardson P."/>
            <person name="Lucas S."/>
            <person name="Kohara Y."/>
            <person name="Levine M."/>
            <person name="Satoh N."/>
            <person name="Rokhsar D.S."/>
        </authorList>
    </citation>
    <scope>NUCLEOTIDE SEQUENCE [LARGE SCALE GENOMIC DNA]</scope>
</reference>
<dbReference type="SMART" id="SM00060">
    <property type="entry name" value="FN3"/>
    <property type="match status" value="2"/>
</dbReference>